<feature type="chain" id="PRO_5040509703" evidence="1">
    <location>
        <begin position="26"/>
        <end position="110"/>
    </location>
</feature>
<name>A0A9P5YQN7_9AGAR</name>
<accession>A0A9P5YQN7</accession>
<keyword evidence="3" id="KW-1185">Reference proteome</keyword>
<sequence>MLRKLILFTASFTAFVAVALPEASAALPTCQLDFLYCCCCDNLAPLLPNIGSFDISELAYYGFNLTTARVGTNCNITIEPRLQPSEGACYLTPVKRFYISGALDNSMICE</sequence>
<organism evidence="2 3">
    <name type="scientific">Pholiota conissans</name>
    <dbReference type="NCBI Taxonomy" id="109636"/>
    <lineage>
        <taxon>Eukaryota</taxon>
        <taxon>Fungi</taxon>
        <taxon>Dikarya</taxon>
        <taxon>Basidiomycota</taxon>
        <taxon>Agaricomycotina</taxon>
        <taxon>Agaricomycetes</taxon>
        <taxon>Agaricomycetidae</taxon>
        <taxon>Agaricales</taxon>
        <taxon>Agaricineae</taxon>
        <taxon>Strophariaceae</taxon>
        <taxon>Pholiota</taxon>
    </lineage>
</organism>
<dbReference type="AlphaFoldDB" id="A0A9P5YQN7"/>
<keyword evidence="1" id="KW-0732">Signal</keyword>
<feature type="signal peptide" evidence="1">
    <location>
        <begin position="1"/>
        <end position="25"/>
    </location>
</feature>
<gene>
    <name evidence="2" type="ORF">BDN70DRAFT_887565</name>
</gene>
<reference evidence="2" key="1">
    <citation type="submission" date="2020-11" db="EMBL/GenBank/DDBJ databases">
        <authorList>
            <consortium name="DOE Joint Genome Institute"/>
            <person name="Ahrendt S."/>
            <person name="Riley R."/>
            <person name="Andreopoulos W."/>
            <person name="Labutti K."/>
            <person name="Pangilinan J."/>
            <person name="Ruiz-Duenas F.J."/>
            <person name="Barrasa J.M."/>
            <person name="Sanchez-Garcia M."/>
            <person name="Camarero S."/>
            <person name="Miyauchi S."/>
            <person name="Serrano A."/>
            <person name="Linde D."/>
            <person name="Babiker R."/>
            <person name="Drula E."/>
            <person name="Ayuso-Fernandez I."/>
            <person name="Pacheco R."/>
            <person name="Padilla G."/>
            <person name="Ferreira P."/>
            <person name="Barriuso J."/>
            <person name="Kellner H."/>
            <person name="Castanera R."/>
            <person name="Alfaro M."/>
            <person name="Ramirez L."/>
            <person name="Pisabarro A.G."/>
            <person name="Kuo A."/>
            <person name="Tritt A."/>
            <person name="Lipzen A."/>
            <person name="He G."/>
            <person name="Yan M."/>
            <person name="Ng V."/>
            <person name="Cullen D."/>
            <person name="Martin F."/>
            <person name="Rosso M.-N."/>
            <person name="Henrissat B."/>
            <person name="Hibbett D."/>
            <person name="Martinez A.T."/>
            <person name="Grigoriev I.V."/>
        </authorList>
    </citation>
    <scope>NUCLEOTIDE SEQUENCE</scope>
    <source>
        <strain evidence="2">CIRM-BRFM 674</strain>
    </source>
</reference>
<dbReference type="EMBL" id="MU155600">
    <property type="protein sequence ID" value="KAF9471935.1"/>
    <property type="molecule type" value="Genomic_DNA"/>
</dbReference>
<evidence type="ECO:0000313" key="2">
    <source>
        <dbReference type="EMBL" id="KAF9471935.1"/>
    </source>
</evidence>
<protein>
    <submittedName>
        <fullName evidence="2">Uncharacterized protein</fullName>
    </submittedName>
</protein>
<dbReference type="Proteomes" id="UP000807469">
    <property type="component" value="Unassembled WGS sequence"/>
</dbReference>
<proteinExistence type="predicted"/>
<evidence type="ECO:0000313" key="3">
    <source>
        <dbReference type="Proteomes" id="UP000807469"/>
    </source>
</evidence>
<comment type="caution">
    <text evidence="2">The sequence shown here is derived from an EMBL/GenBank/DDBJ whole genome shotgun (WGS) entry which is preliminary data.</text>
</comment>
<evidence type="ECO:0000256" key="1">
    <source>
        <dbReference type="SAM" id="SignalP"/>
    </source>
</evidence>